<dbReference type="Proteomes" id="UP000220106">
    <property type="component" value="Unassembled WGS sequence"/>
</dbReference>
<proteinExistence type="predicted"/>
<dbReference type="RefSeq" id="WP_098176960.1">
    <property type="nucleotide sequence ID" value="NZ_NUEQ01000033.1"/>
</dbReference>
<accession>A0AAX0S299</accession>
<reference evidence="1 2" key="1">
    <citation type="submission" date="2017-09" db="EMBL/GenBank/DDBJ databases">
        <title>Large-scale bioinformatics analysis of Bacillus genomes uncovers conserved roles of natural products in bacterial physiology.</title>
        <authorList>
            <consortium name="Agbiome Team Llc"/>
            <person name="Bleich R.M."/>
            <person name="Kirk G.J."/>
            <person name="Santa Maria K.C."/>
            <person name="Allen S.E."/>
            <person name="Farag S."/>
            <person name="Shank E.A."/>
            <person name="Bowers A."/>
        </authorList>
    </citation>
    <scope>NUCLEOTIDE SEQUENCE [LARGE SCALE GENOMIC DNA]</scope>
    <source>
        <strain evidence="1 2">AFS003229</strain>
    </source>
</reference>
<name>A0AAX0S299_9BACI</name>
<gene>
    <name evidence="1" type="ORF">CN689_18830</name>
</gene>
<organism evidence="1 2">
    <name type="scientific">Peribacillus butanolivorans</name>
    <dbReference type="NCBI Taxonomy" id="421767"/>
    <lineage>
        <taxon>Bacteria</taxon>
        <taxon>Bacillati</taxon>
        <taxon>Bacillota</taxon>
        <taxon>Bacilli</taxon>
        <taxon>Bacillales</taxon>
        <taxon>Bacillaceae</taxon>
        <taxon>Peribacillus</taxon>
    </lineage>
</organism>
<comment type="caution">
    <text evidence="1">The sequence shown here is derived from an EMBL/GenBank/DDBJ whole genome shotgun (WGS) entry which is preliminary data.</text>
</comment>
<protein>
    <submittedName>
        <fullName evidence="1">Uncharacterized protein</fullName>
    </submittedName>
</protein>
<dbReference type="EMBL" id="NUEQ01000033">
    <property type="protein sequence ID" value="PEJ30776.1"/>
    <property type="molecule type" value="Genomic_DNA"/>
</dbReference>
<evidence type="ECO:0000313" key="2">
    <source>
        <dbReference type="Proteomes" id="UP000220106"/>
    </source>
</evidence>
<sequence>MAFNTRAIPLTNPCIQTKQWINLIKRIELTMNKGIPADSEEGRLIAEDYLHLSGVIFKGNKELEEKFWMCVNRRLTLLPQACTR</sequence>
<dbReference type="AlphaFoldDB" id="A0AAX0S299"/>
<evidence type="ECO:0000313" key="1">
    <source>
        <dbReference type="EMBL" id="PEJ30776.1"/>
    </source>
</evidence>